<proteinExistence type="inferred from homology"/>
<dbReference type="SUPFAM" id="SSF89796">
    <property type="entry name" value="CoA-transferase family III (CaiB/BaiF)"/>
    <property type="match status" value="1"/>
</dbReference>
<evidence type="ECO:0000313" key="3">
    <source>
        <dbReference type="EMBL" id="RAY15592.1"/>
    </source>
</evidence>
<dbReference type="RefSeq" id="WP_111864054.1">
    <property type="nucleotide sequence ID" value="NZ_QLYX01000003.1"/>
</dbReference>
<evidence type="ECO:0000256" key="1">
    <source>
        <dbReference type="ARBA" id="ARBA00008383"/>
    </source>
</evidence>
<dbReference type="OrthoDB" id="9797653at2"/>
<comment type="caution">
    <text evidence="3">The sequence shown here is derived from an EMBL/GenBank/DDBJ whole genome shotgun (WGS) entry which is preliminary data.</text>
</comment>
<accession>A0A365H999</accession>
<comment type="similarity">
    <text evidence="1">Belongs to the CoA-transferase III family.</text>
</comment>
<dbReference type="InterPro" id="IPR003673">
    <property type="entry name" value="CoA-Trfase_fam_III"/>
</dbReference>
<keyword evidence="4" id="KW-1185">Reference proteome</keyword>
<dbReference type="AlphaFoldDB" id="A0A365H999"/>
<dbReference type="Pfam" id="PF02515">
    <property type="entry name" value="CoA_transf_3"/>
    <property type="match status" value="1"/>
</dbReference>
<gene>
    <name evidence="3" type="ORF">DPM19_07300</name>
</gene>
<protein>
    <recommendedName>
        <fullName evidence="5">CoA transferase</fullName>
    </recommendedName>
</protein>
<dbReference type="InterPro" id="IPR050509">
    <property type="entry name" value="CoA-transferase_III"/>
</dbReference>
<dbReference type="EMBL" id="QLYX01000003">
    <property type="protein sequence ID" value="RAY15592.1"/>
    <property type="molecule type" value="Genomic_DNA"/>
</dbReference>
<dbReference type="Gene3D" id="3.30.1540.10">
    <property type="entry name" value="formyl-coa transferase, domain 3"/>
    <property type="match status" value="1"/>
</dbReference>
<evidence type="ECO:0000256" key="2">
    <source>
        <dbReference type="ARBA" id="ARBA00022679"/>
    </source>
</evidence>
<keyword evidence="2" id="KW-0808">Transferase</keyword>
<dbReference type="Proteomes" id="UP000251891">
    <property type="component" value="Unassembled WGS sequence"/>
</dbReference>
<dbReference type="PANTHER" id="PTHR48228">
    <property type="entry name" value="SUCCINYL-COA--D-CITRAMALATE COA-TRANSFERASE"/>
    <property type="match status" value="1"/>
</dbReference>
<dbReference type="Gene3D" id="3.40.50.10540">
    <property type="entry name" value="Crotonobetainyl-coa:carnitine coa-transferase, domain 1"/>
    <property type="match status" value="1"/>
</dbReference>
<evidence type="ECO:0008006" key="5">
    <source>
        <dbReference type="Google" id="ProtNLM"/>
    </source>
</evidence>
<dbReference type="GO" id="GO:0016740">
    <property type="term" value="F:transferase activity"/>
    <property type="evidence" value="ECO:0007669"/>
    <property type="project" value="UniProtKB-KW"/>
</dbReference>
<dbReference type="InterPro" id="IPR044855">
    <property type="entry name" value="CoA-Trfase_III_dom3_sf"/>
</dbReference>
<name>A0A365H999_9ACTN</name>
<dbReference type="InterPro" id="IPR023606">
    <property type="entry name" value="CoA-Trfase_III_dom_1_sf"/>
</dbReference>
<evidence type="ECO:0000313" key="4">
    <source>
        <dbReference type="Proteomes" id="UP000251891"/>
    </source>
</evidence>
<sequence length="361" mass="39181">MSRPPRRDQPRPAALGHLNVVDLSSGVAGQYCGKLMAGYGAEVTLVEPAEGTPTRRMPPFAATGSLLFRHLNQGKVPVSLPAAEPDRDARLRALVAGADVVVRDATTVLPALGPGTVECVVSDFPESGPYAGWGADEMVHQALSGYMNATGRSDRQPLYGVGRRAYYACGTTAFVSVLAALHERRRSGRGQRVRASVFESMAAMGQNFVTQHSYNGTTESRARYTGLLATLRCADGHIVMFAIRDPAAVCRTFDAEHLIDDPRFAQPGSFIRNWDELVKVFQDRALRMTTEEVVTRAQELRISCERVWTLEELVSAEQWRDRGVVRGARTGAGEQALGPVFRISGSPYLADRPGPGPGEAR</sequence>
<reference evidence="3 4" key="1">
    <citation type="submission" date="2018-06" db="EMBL/GenBank/DDBJ databases">
        <title>Actinomadura craniellae sp. nov. isolated from marine sponge Craniella sp.</title>
        <authorList>
            <person name="Li L."/>
            <person name="Xu Q.H."/>
            <person name="Lin H.W."/>
            <person name="Lu Y.H."/>
        </authorList>
    </citation>
    <scope>NUCLEOTIDE SEQUENCE [LARGE SCALE GENOMIC DNA]</scope>
    <source>
        <strain evidence="3 4">LHW63021</strain>
    </source>
</reference>
<dbReference type="PANTHER" id="PTHR48228:SF6">
    <property type="entry name" value="L-CARNITINE COA-TRANSFERASE"/>
    <property type="match status" value="1"/>
</dbReference>
<organism evidence="3 4">
    <name type="scientific">Actinomadura craniellae</name>
    <dbReference type="NCBI Taxonomy" id="2231787"/>
    <lineage>
        <taxon>Bacteria</taxon>
        <taxon>Bacillati</taxon>
        <taxon>Actinomycetota</taxon>
        <taxon>Actinomycetes</taxon>
        <taxon>Streptosporangiales</taxon>
        <taxon>Thermomonosporaceae</taxon>
        <taxon>Actinomadura</taxon>
    </lineage>
</organism>